<evidence type="ECO:0000313" key="9">
    <source>
        <dbReference type="EMBL" id="QNN61809.1"/>
    </source>
</evidence>
<dbReference type="EMBL" id="CP060715">
    <property type="protein sequence ID" value="QNN61809.1"/>
    <property type="molecule type" value="Genomic_DNA"/>
</dbReference>
<dbReference type="SUPFAM" id="SSF47336">
    <property type="entry name" value="ACP-like"/>
    <property type="match status" value="1"/>
</dbReference>
<dbReference type="InterPro" id="IPR036736">
    <property type="entry name" value="ACP-like_sf"/>
</dbReference>
<evidence type="ECO:0000256" key="6">
    <source>
        <dbReference type="ARBA" id="ARBA00023160"/>
    </source>
</evidence>
<dbReference type="Pfam" id="PF00550">
    <property type="entry name" value="PP-binding"/>
    <property type="match status" value="1"/>
</dbReference>
<dbReference type="NCBIfam" id="NF002150">
    <property type="entry name" value="PRK00982.1-4"/>
    <property type="match status" value="1"/>
</dbReference>
<keyword evidence="4 7" id="KW-0276">Fatty acid metabolism</keyword>
<evidence type="ECO:0000256" key="7">
    <source>
        <dbReference type="HAMAP-Rule" id="MF_01217"/>
    </source>
</evidence>
<keyword evidence="7" id="KW-0963">Cytoplasm</keyword>
<evidence type="ECO:0000256" key="4">
    <source>
        <dbReference type="ARBA" id="ARBA00022832"/>
    </source>
</evidence>
<keyword evidence="10" id="KW-1185">Reference proteome</keyword>
<dbReference type="GO" id="GO:0000036">
    <property type="term" value="F:acyl carrier activity"/>
    <property type="evidence" value="ECO:0007669"/>
    <property type="project" value="UniProtKB-UniRule"/>
</dbReference>
<dbReference type="AlphaFoldDB" id="A0A7G9S1T4"/>
<dbReference type="Proteomes" id="UP000515928">
    <property type="component" value="Chromosome"/>
</dbReference>
<dbReference type="InterPro" id="IPR003231">
    <property type="entry name" value="ACP"/>
</dbReference>
<sequence>MNMKDKIKEIVSEILDVEVENIADDALILDDLGADSIAVMEIVMELEGEYDVEVPTEDILNLKTVNEIVAYIEAK</sequence>
<dbReference type="PANTHER" id="PTHR20863">
    <property type="entry name" value="ACYL CARRIER PROTEIN"/>
    <property type="match status" value="1"/>
</dbReference>
<dbReference type="GO" id="GO:0016020">
    <property type="term" value="C:membrane"/>
    <property type="evidence" value="ECO:0007669"/>
    <property type="project" value="GOC"/>
</dbReference>
<protein>
    <recommendedName>
        <fullName evidence="7">Acyl carrier protein</fullName>
        <shortName evidence="7">ACP</shortName>
    </recommendedName>
</protein>
<accession>A0A7G9S1T4</accession>
<dbReference type="NCBIfam" id="NF002148">
    <property type="entry name" value="PRK00982.1-2"/>
    <property type="match status" value="1"/>
</dbReference>
<organism evidence="9 10">
    <name type="scientific">Erysipelothrix inopinata</name>
    <dbReference type="NCBI Taxonomy" id="225084"/>
    <lineage>
        <taxon>Bacteria</taxon>
        <taxon>Bacillati</taxon>
        <taxon>Bacillota</taxon>
        <taxon>Erysipelotrichia</taxon>
        <taxon>Erysipelotrichales</taxon>
        <taxon>Erysipelotrichaceae</taxon>
        <taxon>Erysipelothrix</taxon>
    </lineage>
</organism>
<evidence type="ECO:0000256" key="5">
    <source>
        <dbReference type="ARBA" id="ARBA00023098"/>
    </source>
</evidence>
<comment type="subcellular location">
    <subcellularLocation>
        <location evidence="7">Cytoplasm</location>
    </subcellularLocation>
</comment>
<dbReference type="InterPro" id="IPR009081">
    <property type="entry name" value="PP-bd_ACP"/>
</dbReference>
<dbReference type="PROSITE" id="PS00012">
    <property type="entry name" value="PHOSPHOPANTETHEINE"/>
    <property type="match status" value="1"/>
</dbReference>
<feature type="modified residue" description="O-(pantetheine 4'-phosphoryl)serine" evidence="7">
    <location>
        <position position="36"/>
    </location>
</feature>
<dbReference type="KEGG" id="eio:H9L01_03725"/>
<evidence type="ECO:0000256" key="1">
    <source>
        <dbReference type="ARBA" id="ARBA00022450"/>
    </source>
</evidence>
<dbReference type="UniPathway" id="UPA00094"/>
<dbReference type="Gene3D" id="1.10.1200.10">
    <property type="entry name" value="ACP-like"/>
    <property type="match status" value="1"/>
</dbReference>
<feature type="domain" description="Carrier" evidence="8">
    <location>
        <begin position="1"/>
        <end position="75"/>
    </location>
</feature>
<dbReference type="GO" id="GO:0000035">
    <property type="term" value="F:acyl binding"/>
    <property type="evidence" value="ECO:0007669"/>
    <property type="project" value="TreeGrafter"/>
</dbReference>
<evidence type="ECO:0000256" key="2">
    <source>
        <dbReference type="ARBA" id="ARBA00022516"/>
    </source>
</evidence>
<reference evidence="9 10" key="1">
    <citation type="submission" date="2020-08" db="EMBL/GenBank/DDBJ databases">
        <title>Genome sequence of Erysipelothrix inopinata DSM 15511T.</title>
        <authorList>
            <person name="Hyun D.-W."/>
            <person name="Bae J.-W."/>
        </authorList>
    </citation>
    <scope>NUCLEOTIDE SEQUENCE [LARGE SCALE GENOMIC DNA]</scope>
    <source>
        <strain evidence="9 10">DSM 15511</strain>
    </source>
</reference>
<evidence type="ECO:0000259" key="8">
    <source>
        <dbReference type="PROSITE" id="PS50075"/>
    </source>
</evidence>
<dbReference type="GO" id="GO:0005829">
    <property type="term" value="C:cytosol"/>
    <property type="evidence" value="ECO:0007669"/>
    <property type="project" value="TreeGrafter"/>
</dbReference>
<comment type="pathway">
    <text evidence="7">Lipid metabolism; fatty acid biosynthesis.</text>
</comment>
<evidence type="ECO:0000313" key="10">
    <source>
        <dbReference type="Proteomes" id="UP000515928"/>
    </source>
</evidence>
<keyword evidence="3 7" id="KW-0597">Phosphoprotein</keyword>
<comment type="similarity">
    <text evidence="7">Belongs to the acyl carrier protein (ACP) family.</text>
</comment>
<comment type="function">
    <text evidence="7">Carrier of the growing fatty acid chain in fatty acid biosynthesis.</text>
</comment>
<evidence type="ECO:0000256" key="3">
    <source>
        <dbReference type="ARBA" id="ARBA00022553"/>
    </source>
</evidence>
<keyword evidence="5 7" id="KW-0443">Lipid metabolism</keyword>
<keyword evidence="2 7" id="KW-0444">Lipid biosynthesis</keyword>
<dbReference type="PANTHER" id="PTHR20863:SF76">
    <property type="entry name" value="CARRIER DOMAIN-CONTAINING PROTEIN"/>
    <property type="match status" value="1"/>
</dbReference>
<proteinExistence type="inferred from homology"/>
<dbReference type="PROSITE" id="PS50075">
    <property type="entry name" value="CARRIER"/>
    <property type="match status" value="1"/>
</dbReference>
<comment type="PTM">
    <text evidence="7">4'-phosphopantetheine is transferred from CoA to a specific serine of apo-ACP by AcpS. This modification is essential for activity because fatty acids are bound in thioester linkage to the sulfhydryl of the prosthetic group.</text>
</comment>
<keyword evidence="1 7" id="KW-0596">Phosphopantetheine</keyword>
<dbReference type="HAMAP" id="MF_01217">
    <property type="entry name" value="Acyl_carrier"/>
    <property type="match status" value="1"/>
</dbReference>
<dbReference type="GO" id="GO:0009245">
    <property type="term" value="P:lipid A biosynthetic process"/>
    <property type="evidence" value="ECO:0007669"/>
    <property type="project" value="TreeGrafter"/>
</dbReference>
<keyword evidence="6 7" id="KW-0275">Fatty acid biosynthesis</keyword>
<dbReference type="InterPro" id="IPR006162">
    <property type="entry name" value="Ppantetheine_attach_site"/>
</dbReference>
<name>A0A7G9S1T4_9FIRM</name>
<gene>
    <name evidence="7" type="primary">acpP</name>
    <name evidence="9" type="ORF">H9L01_03725</name>
</gene>